<evidence type="ECO:0000313" key="3">
    <source>
        <dbReference type="Proteomes" id="UP000779508"/>
    </source>
</evidence>
<dbReference type="Pfam" id="PF04101">
    <property type="entry name" value="Glyco_tran_28_C"/>
    <property type="match status" value="1"/>
</dbReference>
<gene>
    <name evidence="2" type="ORF">KQI88_01800</name>
</gene>
<reference evidence="2 3" key="1">
    <citation type="submission" date="2021-06" db="EMBL/GenBank/DDBJ databases">
        <authorList>
            <person name="Sun Q."/>
            <person name="Li D."/>
        </authorList>
    </citation>
    <scope>NUCLEOTIDE SEQUENCE [LARGE SCALE GENOMIC DNA]</scope>
    <source>
        <strain evidence="2 3">MSJ-5</strain>
    </source>
</reference>
<dbReference type="RefSeq" id="WP_216414649.1">
    <property type="nucleotide sequence ID" value="NZ_JAHLQK010000001.1"/>
</dbReference>
<organism evidence="2 3">
    <name type="scientific">Alkaliphilus flagellatus</name>
    <dbReference type="NCBI Taxonomy" id="2841507"/>
    <lineage>
        <taxon>Bacteria</taxon>
        <taxon>Bacillati</taxon>
        <taxon>Bacillota</taxon>
        <taxon>Clostridia</taxon>
        <taxon>Peptostreptococcales</taxon>
        <taxon>Natronincolaceae</taxon>
        <taxon>Alkaliphilus</taxon>
    </lineage>
</organism>
<evidence type="ECO:0000259" key="1">
    <source>
        <dbReference type="Pfam" id="PF04101"/>
    </source>
</evidence>
<sequence length="369" mass="42542">MNKKSKKTRVDTIVFAPTNGVGLGHLTRTLAIARRVKKLDPSKKIVFFTTCPAIHLVEREGFIAHYFPSLEICNKSKTRQWDYTLSQRLSRILHIYKPSMFIFDGAHPYNGILTSISPFKKIMKCIWIKKNQYTNISQLRKTFIKEKEKHFHYIITPNEVGNYNEIHENSYMTNFPIIYLDQSEALSKDTVRKLWQVPDDYKVVYIQLGAGKINDIQAILNNILYALKKFENIFIVLGESIIGQKLNIIDENVLILRDYPNSRFFNAFDLAISAVGYNTYHELLYFGVPTIFIPNENTSLDNQVARAMNAKKAEAALVLRDPKEDDIIESIKIALNNEINAQMRRNAKKLIEKNGADELAQLIFYLGNN</sequence>
<dbReference type="EMBL" id="JAHLQK010000001">
    <property type="protein sequence ID" value="MBU5675149.1"/>
    <property type="molecule type" value="Genomic_DNA"/>
</dbReference>
<protein>
    <recommendedName>
        <fullName evidence="1">Glycosyl transferase family 28 C-terminal domain-containing protein</fullName>
    </recommendedName>
</protein>
<dbReference type="InterPro" id="IPR007235">
    <property type="entry name" value="Glyco_trans_28_C"/>
</dbReference>
<accession>A0ABS6FYL3</accession>
<dbReference type="PANTHER" id="PTHR21015:SF28">
    <property type="entry name" value="SLL1722 PROTEIN"/>
    <property type="match status" value="1"/>
</dbReference>
<feature type="domain" description="Glycosyl transferase family 28 C-terminal" evidence="1">
    <location>
        <begin position="265"/>
        <end position="358"/>
    </location>
</feature>
<dbReference type="Proteomes" id="UP000779508">
    <property type="component" value="Unassembled WGS sequence"/>
</dbReference>
<proteinExistence type="predicted"/>
<dbReference type="PANTHER" id="PTHR21015">
    <property type="entry name" value="UDP-N-ACETYLGLUCOSAMINE--N-ACETYLMURAMYL-(PENTAPEPTIDE) PYROPHOSPHORYL-UNDECAPRENOL N-ACETYLGLUCOSAMINE TRANSFERASE 1"/>
    <property type="match status" value="1"/>
</dbReference>
<keyword evidence="3" id="KW-1185">Reference proteome</keyword>
<name>A0ABS6FYL3_9FIRM</name>
<evidence type="ECO:0000313" key="2">
    <source>
        <dbReference type="EMBL" id="MBU5675149.1"/>
    </source>
</evidence>
<comment type="caution">
    <text evidence="2">The sequence shown here is derived from an EMBL/GenBank/DDBJ whole genome shotgun (WGS) entry which is preliminary data.</text>
</comment>